<sequence length="1071" mass="120204">IPGQADTEAITAVAFSQCKSYVAVAERAERGVITVYDLTTTTGSPRKRVLASTDVGSKEYVSVAFSPDGKWVIAQGGAPEWNVTLWNWERCKQLACVPAKPLGSDAGAVRQVRFAAHDPGLASCAGEGLFRTFKCAESGVRALPDVKLPPAKSGAIKNYTAHCWLPDDAEVTDGGEEGAERRERCILATDGGELLVVELNEVKATIPALSDWKGVDCVIPYGAGGFVCGGADGTVSVYEKTDEKELYKRVKHFVIKQSPGARVTALALSPTDETLLCSTDDNQMYEVDMSNVDVVKSEDIECQLFTQGHHTQGVTGVDLCVRKPLAVTCSSDKSVRVWNYLDKADEICKYFAEEAHSVAFHPSGLHVLVGFSDKLRLCNLLMDDIRPYREFSIKGCRECSFSNGGKYFAAVNGPVIQVYNMYTCENVGNCRGHGGKVTGIAFSADDKRLLSTGLDGAVYEWSLSTFQREKENVIKSNEYASVAIAPDDTYVFAVGSDATLKQLDGEDLMLNEEFALTGTGGDGGQTQTQTFTRVRLTNGGRRLFAATSTGAVRAYELDGGRIAGEGKEFKELRCHTGPVTGMRVNFDDTLLFCVGEDGVLSVFDVKERAMEGATKAGEGMVFAQEVLMTKADLEDIRSRMHELEVQVNELTLQGEYQLRLKDLNMNEKIKDLTDKFQGELEGERSKYDALLQEKNELEMDFADQMKTTENKHAQATAATESSFQNKILNEIERYQALVEEKEELNRGWDEQNTALAESHDRLVADLTEEFAGKLQEEQMHSETLRLQLEEARAAANERENQLEEDADLEIDELKEKYELRLKEQRDVSLRLKGENGIMKKKFTTMQKSIAEQKDEIAGLFTDKKNLYATIADLEKDVAGLKREIRDRDETIGDKEKRIYDLKKKNQELEKFKFVLDFKIKELKRTIEPREQDISDMKNQITEMDKELERYNKSNTHLDLTIKDLRNKLLGMGQDVKRKQKAIEDRDSAIHSFQKDLHEATKHVQTPKRLAEEVKSLYAKHMTQKIDDKPPDKDIQREYNRQREYLEKTIDQFKRKLAKDVETHKKDNMALM</sequence>
<feature type="repeat" description="WD" evidence="1">
    <location>
        <begin position="430"/>
        <end position="471"/>
    </location>
</feature>
<evidence type="ECO:0000256" key="1">
    <source>
        <dbReference type="PROSITE-ProRule" id="PRU00221"/>
    </source>
</evidence>
<dbReference type="InterPro" id="IPR001680">
    <property type="entry name" value="WD40_rpt"/>
</dbReference>
<organism evidence="3 4">
    <name type="scientific">Micromonas commoda (strain RCC299 / NOUM17 / CCMP2709)</name>
    <name type="common">Picoplanktonic green alga</name>
    <dbReference type="NCBI Taxonomy" id="296587"/>
    <lineage>
        <taxon>Eukaryota</taxon>
        <taxon>Viridiplantae</taxon>
        <taxon>Chlorophyta</taxon>
        <taxon>Mamiellophyceae</taxon>
        <taxon>Mamiellales</taxon>
        <taxon>Mamiellaceae</taxon>
        <taxon>Micromonas</taxon>
    </lineage>
</organism>
<dbReference type="PANTHER" id="PTHR32215">
    <property type="entry name" value="CILIA- AND FLAGELLA-ASSOCIATED PROTEIN 57"/>
    <property type="match status" value="1"/>
</dbReference>
<name>C1E638_MICCC</name>
<dbReference type="RefSeq" id="XP_002502102.1">
    <property type="nucleotide sequence ID" value="XM_002502056.1"/>
</dbReference>
<proteinExistence type="predicted"/>
<feature type="coiled-coil region" evidence="2">
    <location>
        <begin position="919"/>
        <end position="967"/>
    </location>
</feature>
<dbReference type="SUPFAM" id="SSF50998">
    <property type="entry name" value="Quinoprotein alcohol dehydrogenase-like"/>
    <property type="match status" value="1"/>
</dbReference>
<dbReference type="InterPro" id="IPR052993">
    <property type="entry name" value="CFA-57"/>
</dbReference>
<dbReference type="InParanoid" id="C1E638"/>
<dbReference type="InterPro" id="IPR015943">
    <property type="entry name" value="WD40/YVTN_repeat-like_dom_sf"/>
</dbReference>
<reference evidence="3 4" key="1">
    <citation type="journal article" date="2009" name="Science">
        <title>Green evolution and dynamic adaptations revealed by genomes of the marine picoeukaryotes Micromonas.</title>
        <authorList>
            <person name="Worden A.Z."/>
            <person name="Lee J.H."/>
            <person name="Mock T."/>
            <person name="Rouze P."/>
            <person name="Simmons M.P."/>
            <person name="Aerts A.L."/>
            <person name="Allen A.E."/>
            <person name="Cuvelier M.L."/>
            <person name="Derelle E."/>
            <person name="Everett M.V."/>
            <person name="Foulon E."/>
            <person name="Grimwood J."/>
            <person name="Gundlach H."/>
            <person name="Henrissat B."/>
            <person name="Napoli C."/>
            <person name="McDonald S.M."/>
            <person name="Parker M.S."/>
            <person name="Rombauts S."/>
            <person name="Salamov A."/>
            <person name="Von Dassow P."/>
            <person name="Badger J.H."/>
            <person name="Coutinho P.M."/>
            <person name="Demir E."/>
            <person name="Dubchak I."/>
            <person name="Gentemann C."/>
            <person name="Eikrem W."/>
            <person name="Gready J.E."/>
            <person name="John U."/>
            <person name="Lanier W."/>
            <person name="Lindquist E.A."/>
            <person name="Lucas S."/>
            <person name="Mayer K.F."/>
            <person name="Moreau H."/>
            <person name="Not F."/>
            <person name="Otillar R."/>
            <person name="Panaud O."/>
            <person name="Pangilinan J."/>
            <person name="Paulsen I."/>
            <person name="Piegu B."/>
            <person name="Poliakov A."/>
            <person name="Robbens S."/>
            <person name="Schmutz J."/>
            <person name="Toulza E."/>
            <person name="Wyss T."/>
            <person name="Zelensky A."/>
            <person name="Zhou K."/>
            <person name="Armbrust E.V."/>
            <person name="Bhattacharya D."/>
            <person name="Goodenough U.W."/>
            <person name="Van de Peer Y."/>
            <person name="Grigoriev I.V."/>
        </authorList>
    </citation>
    <scope>NUCLEOTIDE SEQUENCE [LARGE SCALE GENOMIC DNA]</scope>
    <source>
        <strain evidence="4">RCC299 / NOUM17</strain>
    </source>
</reference>
<feature type="non-terminal residue" evidence="3">
    <location>
        <position position="1"/>
    </location>
</feature>
<gene>
    <name evidence="3" type="ORF">MICPUN_81929</name>
</gene>
<feature type="repeat" description="WD" evidence="1">
    <location>
        <begin position="307"/>
        <end position="339"/>
    </location>
</feature>
<dbReference type="eggNOG" id="ENOG502QTIS">
    <property type="taxonomic scope" value="Eukaryota"/>
</dbReference>
<dbReference type="AlphaFoldDB" id="C1E638"/>
<dbReference type="STRING" id="296587.C1E638"/>
<feature type="coiled-coil region" evidence="2">
    <location>
        <begin position="724"/>
        <end position="816"/>
    </location>
</feature>
<dbReference type="SUPFAM" id="SSF57997">
    <property type="entry name" value="Tropomyosin"/>
    <property type="match status" value="1"/>
</dbReference>
<dbReference type="PROSITE" id="PS50082">
    <property type="entry name" value="WD_REPEATS_2"/>
    <property type="match status" value="2"/>
</dbReference>
<dbReference type="OMA" id="FPHCNAV"/>
<dbReference type="SMART" id="SM00320">
    <property type="entry name" value="WD40"/>
    <property type="match status" value="9"/>
</dbReference>
<dbReference type="PROSITE" id="PS50294">
    <property type="entry name" value="WD_REPEATS_REGION"/>
    <property type="match status" value="1"/>
</dbReference>
<keyword evidence="1" id="KW-0853">WD repeat</keyword>
<evidence type="ECO:0000313" key="4">
    <source>
        <dbReference type="Proteomes" id="UP000002009"/>
    </source>
</evidence>
<feature type="non-terminal residue" evidence="3">
    <location>
        <position position="1071"/>
    </location>
</feature>
<accession>C1E638</accession>
<dbReference type="KEGG" id="mis:MICPUN_81929"/>
<dbReference type="PANTHER" id="PTHR32215:SF0">
    <property type="entry name" value="CILIA- AND FLAGELLA-ASSOCIATED PROTEIN 57"/>
    <property type="match status" value="1"/>
</dbReference>
<dbReference type="Gene3D" id="2.130.10.10">
    <property type="entry name" value="YVTN repeat-like/Quinoprotein amine dehydrogenase"/>
    <property type="match status" value="3"/>
</dbReference>
<evidence type="ECO:0000256" key="2">
    <source>
        <dbReference type="SAM" id="Coils"/>
    </source>
</evidence>
<keyword evidence="4" id="KW-1185">Reference proteome</keyword>
<dbReference type="GeneID" id="8243389"/>
<protein>
    <submittedName>
        <fullName evidence="3">Uncharacterized protein</fullName>
    </submittedName>
</protein>
<dbReference type="InterPro" id="IPR011047">
    <property type="entry name" value="Quinoprotein_ADH-like_sf"/>
</dbReference>
<dbReference type="OrthoDB" id="497723at2759"/>
<keyword evidence="2" id="KW-0175">Coiled coil</keyword>
<evidence type="ECO:0000313" key="3">
    <source>
        <dbReference type="EMBL" id="ACO63360.1"/>
    </source>
</evidence>
<feature type="coiled-coil region" evidence="2">
    <location>
        <begin position="863"/>
        <end position="890"/>
    </location>
</feature>
<dbReference type="Gene3D" id="1.10.287.1490">
    <property type="match status" value="1"/>
</dbReference>
<dbReference type="EMBL" id="CP001326">
    <property type="protein sequence ID" value="ACO63360.1"/>
    <property type="molecule type" value="Genomic_DNA"/>
</dbReference>
<dbReference type="Proteomes" id="UP000002009">
    <property type="component" value="Chromosome 5"/>
</dbReference>
<dbReference type="Pfam" id="PF00400">
    <property type="entry name" value="WD40"/>
    <property type="match status" value="3"/>
</dbReference>